<dbReference type="Gene3D" id="1.20.1300.10">
    <property type="entry name" value="Fumarate reductase/succinate dehydrogenase, transmembrane subunit"/>
    <property type="match status" value="1"/>
</dbReference>
<comment type="caution">
    <text evidence="13">The sequence shown here is derived from an EMBL/GenBank/DDBJ whole genome shotgun (WGS) entry which is preliminary data.</text>
</comment>
<evidence type="ECO:0000256" key="4">
    <source>
        <dbReference type="ARBA" id="ARBA00022692"/>
    </source>
</evidence>
<evidence type="ECO:0000256" key="5">
    <source>
        <dbReference type="ARBA" id="ARBA00022792"/>
    </source>
</evidence>
<keyword evidence="9 12" id="KW-0472">Membrane</keyword>
<keyword evidence="11" id="KW-0479">Metal-binding</keyword>
<evidence type="ECO:0000256" key="3">
    <source>
        <dbReference type="ARBA" id="ARBA00022448"/>
    </source>
</evidence>
<evidence type="ECO:0000256" key="11">
    <source>
        <dbReference type="PIRSR" id="PIRSR607992-2"/>
    </source>
</evidence>
<feature type="binding site" evidence="10">
    <location>
        <position position="122"/>
    </location>
    <ligand>
        <name>a ubiquinone</name>
        <dbReference type="ChEBI" id="CHEBI:16389"/>
        <note>ligand shared with IP/SDHB</note>
    </ligand>
</feature>
<dbReference type="InterPro" id="IPR007992">
    <property type="entry name" value="CybS"/>
</dbReference>
<name>A0A9N9CET7_FUNMO</name>
<dbReference type="GO" id="GO:0048039">
    <property type="term" value="F:ubiquinone binding"/>
    <property type="evidence" value="ECO:0007669"/>
    <property type="project" value="TreeGrafter"/>
</dbReference>
<evidence type="ECO:0000256" key="9">
    <source>
        <dbReference type="ARBA" id="ARBA00023136"/>
    </source>
</evidence>
<keyword evidence="14" id="KW-1185">Reference proteome</keyword>
<keyword evidence="4" id="KW-0812">Transmembrane</keyword>
<feature type="binding site" description="axial binding residue" evidence="11">
    <location>
        <position position="110"/>
    </location>
    <ligand>
        <name>heme b</name>
        <dbReference type="ChEBI" id="CHEBI:60344"/>
        <note>ligand shared with SDHC</note>
    </ligand>
    <ligandPart>
        <name>Fe</name>
        <dbReference type="ChEBI" id="CHEBI:18248"/>
    </ligandPart>
</feature>
<organism evidence="13 14">
    <name type="scientific">Funneliformis mosseae</name>
    <name type="common">Endomycorrhizal fungus</name>
    <name type="synonym">Glomus mosseae</name>
    <dbReference type="NCBI Taxonomy" id="27381"/>
    <lineage>
        <taxon>Eukaryota</taxon>
        <taxon>Fungi</taxon>
        <taxon>Fungi incertae sedis</taxon>
        <taxon>Mucoromycota</taxon>
        <taxon>Glomeromycotina</taxon>
        <taxon>Glomeromycetes</taxon>
        <taxon>Glomerales</taxon>
        <taxon>Glomeraceae</taxon>
        <taxon>Funneliformis</taxon>
    </lineage>
</organism>
<evidence type="ECO:0000313" key="14">
    <source>
        <dbReference type="Proteomes" id="UP000789375"/>
    </source>
</evidence>
<comment type="subcellular location">
    <subcellularLocation>
        <location evidence="1 12">Mitochondrion inner membrane</location>
        <topology evidence="1 12">Multi-pass membrane protein</topology>
    </subcellularLocation>
</comment>
<dbReference type="InterPro" id="IPR034804">
    <property type="entry name" value="SQR/QFR_C/D"/>
</dbReference>
<evidence type="ECO:0000256" key="12">
    <source>
        <dbReference type="RuleBase" id="RU364031"/>
    </source>
</evidence>
<evidence type="ECO:0000256" key="7">
    <source>
        <dbReference type="ARBA" id="ARBA00022989"/>
    </source>
</evidence>
<dbReference type="PANTHER" id="PTHR13337:SF2">
    <property type="entry name" value="SUCCINATE DEHYDROGENASE [UBIQUINONE] CYTOCHROME B SMALL SUBUNIT, MITOCHONDRIAL"/>
    <property type="match status" value="1"/>
</dbReference>
<comment type="similarity">
    <text evidence="2 12">Belongs to the CybS family.</text>
</comment>
<sequence>MSFRLFSSVPRLINPTYSFLRAPIVRTAGFHASRACAFKITKPVNDGATFVKGSVNEAVVLPPRDKVAGSYHWDFDRLLSAALVPLTVASVINGAHPITDLCLGVILPIHCHIGFDAVITDYLPSRRTPIWNKVTTWGLRGATLIVLYGCYEFNTNDVGLTEVVKRMWHA</sequence>
<gene>
    <name evidence="13" type="ORF">FMOSSE_LOCUS8946</name>
</gene>
<dbReference type="AlphaFoldDB" id="A0A9N9CET7"/>
<dbReference type="GO" id="GO:0006099">
    <property type="term" value="P:tricarboxylic acid cycle"/>
    <property type="evidence" value="ECO:0007669"/>
    <property type="project" value="TreeGrafter"/>
</dbReference>
<proteinExistence type="inferred from homology"/>
<evidence type="ECO:0000313" key="13">
    <source>
        <dbReference type="EMBL" id="CAG8600965.1"/>
    </source>
</evidence>
<protein>
    <recommendedName>
        <fullName evidence="12">Succinate dehydrogenase [ubiquinone] cytochrome b small subunit</fullName>
    </recommendedName>
</protein>
<keyword evidence="7" id="KW-1133">Transmembrane helix</keyword>
<evidence type="ECO:0000256" key="1">
    <source>
        <dbReference type="ARBA" id="ARBA00004448"/>
    </source>
</evidence>
<dbReference type="GO" id="GO:0006121">
    <property type="term" value="P:mitochondrial electron transport, succinate to ubiquinone"/>
    <property type="evidence" value="ECO:0007669"/>
    <property type="project" value="TreeGrafter"/>
</dbReference>
<dbReference type="PANTHER" id="PTHR13337">
    <property type="entry name" value="SUCCINATE DEHYDROGENASE"/>
    <property type="match status" value="1"/>
</dbReference>
<dbReference type="CDD" id="cd03496">
    <property type="entry name" value="SQR_TypeC_CybS"/>
    <property type="match status" value="1"/>
</dbReference>
<keyword evidence="5 12" id="KW-0999">Mitochondrion inner membrane</keyword>
<dbReference type="Pfam" id="PF05328">
    <property type="entry name" value="CybS"/>
    <property type="match status" value="1"/>
</dbReference>
<keyword evidence="8 12" id="KW-0496">Mitochondrion</keyword>
<dbReference type="EMBL" id="CAJVPP010002463">
    <property type="protein sequence ID" value="CAG8600965.1"/>
    <property type="molecule type" value="Genomic_DNA"/>
</dbReference>
<dbReference type="GO" id="GO:0020037">
    <property type="term" value="F:heme binding"/>
    <property type="evidence" value="ECO:0007669"/>
    <property type="project" value="TreeGrafter"/>
</dbReference>
<keyword evidence="11" id="KW-0408">Iron</keyword>
<keyword evidence="6 12" id="KW-0809">Transit peptide</keyword>
<evidence type="ECO:0000256" key="6">
    <source>
        <dbReference type="ARBA" id="ARBA00022946"/>
    </source>
</evidence>
<evidence type="ECO:0000256" key="10">
    <source>
        <dbReference type="PIRSR" id="PIRSR607992-1"/>
    </source>
</evidence>
<reference evidence="13" key="1">
    <citation type="submission" date="2021-06" db="EMBL/GenBank/DDBJ databases">
        <authorList>
            <person name="Kallberg Y."/>
            <person name="Tangrot J."/>
            <person name="Rosling A."/>
        </authorList>
    </citation>
    <scope>NUCLEOTIDE SEQUENCE</scope>
    <source>
        <strain evidence="13">87-6 pot B 2015</strain>
    </source>
</reference>
<keyword evidence="3" id="KW-0813">Transport</keyword>
<dbReference type="Proteomes" id="UP000789375">
    <property type="component" value="Unassembled WGS sequence"/>
</dbReference>
<accession>A0A9N9CET7</accession>
<evidence type="ECO:0000256" key="8">
    <source>
        <dbReference type="ARBA" id="ARBA00023128"/>
    </source>
</evidence>
<evidence type="ECO:0000256" key="2">
    <source>
        <dbReference type="ARBA" id="ARBA00007294"/>
    </source>
</evidence>
<dbReference type="GO" id="GO:0005743">
    <property type="term" value="C:mitochondrial inner membrane"/>
    <property type="evidence" value="ECO:0007669"/>
    <property type="project" value="UniProtKB-SubCell"/>
</dbReference>
<dbReference type="GO" id="GO:0046872">
    <property type="term" value="F:metal ion binding"/>
    <property type="evidence" value="ECO:0007669"/>
    <property type="project" value="UniProtKB-KW"/>
</dbReference>